<evidence type="ECO:0000256" key="7">
    <source>
        <dbReference type="RuleBase" id="RU003567"/>
    </source>
</evidence>
<sequence>MHNFFYFNIPRVPYSPNDPDDGNWVDLYHRLFYGRYIFLGKPLDKPTADHIIKCMIFLNQTDKEKKDFFFFLNCRGGGLVQGVGVFDTMQYVAADVNTIGIGLNASMGAFLLHGGTVGKRIMTENSSMMIHQPRLSPYDFPSDPEDTAFTTDQMSELRWYVQKTYISRTNQSREEITYLLERDVYLRPTQAVNLNFIDEFGKEFGYGTPFYGIAPDDLSAYEQYSPDHESIDISEDDYDKYDDDYDKYDDDYDKYDDDYEDIF</sequence>
<reference evidence="10" key="2">
    <citation type="journal article" date="2021" name="Nat. Plants">
        <title>Gene duplications and phylogenomic conflict underlie major pulses of phenotypic evolution in gymnosperms.</title>
        <authorList>
            <person name="Stull G.W."/>
            <person name="Qu X.J."/>
            <person name="Parins-Fukuchi C."/>
            <person name="Yang Y.Y."/>
            <person name="Yang J.B."/>
            <person name="Yang Z.Y."/>
            <person name="Hu Y."/>
            <person name="Ma H."/>
            <person name="Soltis P.S."/>
            <person name="Soltis D.E."/>
            <person name="Li D.Z."/>
            <person name="Smith S.A."/>
            <person name="Yi T.S."/>
        </authorList>
    </citation>
    <scope>NUCLEOTIDE SEQUENCE</scope>
</reference>
<dbReference type="PRINTS" id="PR00127">
    <property type="entry name" value="CLPPROTEASEP"/>
</dbReference>
<keyword evidence="9" id="KW-0150">Chloroplast</keyword>
<dbReference type="InterPro" id="IPR023562">
    <property type="entry name" value="ClpP/TepA"/>
</dbReference>
<dbReference type="AlphaFoldDB" id="A0A6J4AEN1"/>
<dbReference type="GO" id="GO:0004252">
    <property type="term" value="F:serine-type endopeptidase activity"/>
    <property type="evidence" value="ECO:0007669"/>
    <property type="project" value="UniProtKB-EC"/>
</dbReference>
<dbReference type="GO" id="GO:0051117">
    <property type="term" value="F:ATPase binding"/>
    <property type="evidence" value="ECO:0007669"/>
    <property type="project" value="TreeGrafter"/>
</dbReference>
<dbReference type="GO" id="GO:0009368">
    <property type="term" value="C:endopeptidase Clp complex"/>
    <property type="evidence" value="ECO:0007669"/>
    <property type="project" value="TreeGrafter"/>
</dbReference>
<reference evidence="9" key="1">
    <citation type="journal article" date="2020" name="Front. Plant Sci.">
        <title>The origin and evolution of plastid genome downsizing in Southern Hemispheric cypresses (Cupressaceae).</title>
        <authorList>
            <person name="Sudianto E."/>
            <person name="Wu C."/>
            <person name="Chaw S."/>
        </authorList>
    </citation>
    <scope>NUCLEOTIDE SEQUENCE</scope>
</reference>
<comment type="catalytic activity">
    <reaction evidence="5 6">
        <text>Hydrolysis of proteins to small peptides in the presence of ATP and magnesium. alpha-casein is the usual test substrate. In the absence of ATP, only oligopeptides shorter than five residues are hydrolyzed (such as succinyl-Leu-Tyr-|-NHMec, and Leu-Tyr-Leu-|-Tyr-Trp, in which cleavage of the -Tyr-|-Leu- and -Tyr-|-Trp bonds also occurs).</text>
        <dbReference type="EC" id="3.4.21.92"/>
    </reaction>
</comment>
<dbReference type="EMBL" id="MW470974">
    <property type="protein sequence ID" value="QYB20946.1"/>
    <property type="molecule type" value="Genomic_DNA"/>
</dbReference>
<feature type="compositionally biased region" description="Acidic residues" evidence="8">
    <location>
        <begin position="232"/>
        <end position="253"/>
    </location>
</feature>
<dbReference type="PANTHER" id="PTHR10381">
    <property type="entry name" value="ATP-DEPENDENT CLP PROTEASE PROTEOLYTIC SUBUNIT"/>
    <property type="match status" value="1"/>
</dbReference>
<reference evidence="10" key="3">
    <citation type="submission" date="2021-01" db="EMBL/GenBank/DDBJ databases">
        <authorList>
            <person name="Stull G."/>
            <person name="Qu X.-J."/>
            <person name="Parins-Fukuchi C."/>
            <person name="Yang Y.-Y."/>
            <person name="Yang J.-B."/>
            <person name="Yang Z.-Y."/>
            <person name="Hu Y."/>
            <person name="Ma H."/>
            <person name="Soltis P."/>
            <person name="Soltis D."/>
            <person name="Li D.-Z."/>
            <person name="Smith S."/>
            <person name="Yi T.-S."/>
        </authorList>
    </citation>
    <scope>NUCLEOTIDE SEQUENCE</scope>
</reference>
<protein>
    <recommendedName>
        <fullName evidence="7">ATP-dependent Clp protease proteolytic subunit</fullName>
    </recommendedName>
</protein>
<evidence type="ECO:0000256" key="5">
    <source>
        <dbReference type="ARBA" id="ARBA00034021"/>
    </source>
</evidence>
<dbReference type="GO" id="GO:0006515">
    <property type="term" value="P:protein quality control for misfolded or incompletely synthesized proteins"/>
    <property type="evidence" value="ECO:0007669"/>
    <property type="project" value="TreeGrafter"/>
</dbReference>
<dbReference type="Pfam" id="PF00574">
    <property type="entry name" value="CLP_protease"/>
    <property type="match status" value="1"/>
</dbReference>
<comment type="similarity">
    <text evidence="1 7">Belongs to the peptidase S14 family.</text>
</comment>
<proteinExistence type="inferred from homology"/>
<feature type="active site" evidence="6">
    <location>
        <position position="131"/>
    </location>
</feature>
<keyword evidence="2 9" id="KW-0645">Protease</keyword>
<evidence type="ECO:0000256" key="3">
    <source>
        <dbReference type="ARBA" id="ARBA00022801"/>
    </source>
</evidence>
<evidence type="ECO:0000256" key="4">
    <source>
        <dbReference type="ARBA" id="ARBA00022825"/>
    </source>
</evidence>
<gene>
    <name evidence="9" type="primary">clpP</name>
</gene>
<dbReference type="PANTHER" id="PTHR10381:SF11">
    <property type="entry name" value="ATP-DEPENDENT CLP PROTEASE PROTEOLYTIC SUBUNIT, MITOCHONDRIAL"/>
    <property type="match status" value="1"/>
</dbReference>
<dbReference type="PROSITE" id="PS00382">
    <property type="entry name" value="CLP_PROTEASE_HIS"/>
    <property type="match status" value="1"/>
</dbReference>
<evidence type="ECO:0000256" key="2">
    <source>
        <dbReference type="ARBA" id="ARBA00022670"/>
    </source>
</evidence>
<evidence type="ECO:0000256" key="8">
    <source>
        <dbReference type="SAM" id="MobiDB-lite"/>
    </source>
</evidence>
<evidence type="ECO:0000313" key="9">
    <source>
        <dbReference type="EMBL" id="BBN66339.1"/>
    </source>
</evidence>
<dbReference type="EMBL" id="LC500575">
    <property type="protein sequence ID" value="BBN66339.1"/>
    <property type="molecule type" value="Genomic_DNA"/>
</dbReference>
<evidence type="ECO:0000256" key="6">
    <source>
        <dbReference type="PROSITE-ProRule" id="PRU10086"/>
    </source>
</evidence>
<organism evidence="9">
    <name type="scientific">Athrotaxis laxifolia</name>
    <name type="common">Tasmanian pencil pine</name>
    <dbReference type="NCBI Taxonomy" id="28976"/>
    <lineage>
        <taxon>Eukaryota</taxon>
        <taxon>Viridiplantae</taxon>
        <taxon>Streptophyta</taxon>
        <taxon>Embryophyta</taxon>
        <taxon>Tracheophyta</taxon>
        <taxon>Spermatophyta</taxon>
        <taxon>Pinopsida</taxon>
        <taxon>Pinidae</taxon>
        <taxon>Conifers II</taxon>
        <taxon>Cupressales</taxon>
        <taxon>Cupressaceae</taxon>
        <taxon>Athrotaxis</taxon>
    </lineage>
</organism>
<feature type="region of interest" description="Disordered" evidence="8">
    <location>
        <begin position="226"/>
        <end position="253"/>
    </location>
</feature>
<dbReference type="CDD" id="cd07017">
    <property type="entry name" value="S14_ClpP_2"/>
    <property type="match status" value="1"/>
</dbReference>
<dbReference type="GO" id="GO:0009536">
    <property type="term" value="C:plastid"/>
    <property type="evidence" value="ECO:0007669"/>
    <property type="project" value="UniProtKB-ARBA"/>
</dbReference>
<dbReference type="SUPFAM" id="SSF52096">
    <property type="entry name" value="ClpP/crotonase"/>
    <property type="match status" value="1"/>
</dbReference>
<accession>A0A6J4AEN1</accession>
<name>A0A6J4AEN1_ATHLA</name>
<geneLocation type="chloroplast" evidence="9"/>
<dbReference type="InterPro" id="IPR029045">
    <property type="entry name" value="ClpP/crotonase-like_dom_sf"/>
</dbReference>
<dbReference type="InterPro" id="IPR033135">
    <property type="entry name" value="ClpP_His_AS"/>
</dbReference>
<dbReference type="InterPro" id="IPR001907">
    <property type="entry name" value="ClpP"/>
</dbReference>
<evidence type="ECO:0000256" key="1">
    <source>
        <dbReference type="ARBA" id="ARBA00007039"/>
    </source>
</evidence>
<keyword evidence="3" id="KW-0378">Hydrolase</keyword>
<keyword evidence="9" id="KW-0934">Plastid</keyword>
<keyword evidence="4" id="KW-0720">Serine protease</keyword>
<dbReference type="Gene3D" id="3.90.226.10">
    <property type="entry name" value="2-enoyl-CoA Hydratase, Chain A, domain 1"/>
    <property type="match status" value="1"/>
</dbReference>
<dbReference type="GO" id="GO:0004176">
    <property type="term" value="F:ATP-dependent peptidase activity"/>
    <property type="evidence" value="ECO:0007669"/>
    <property type="project" value="InterPro"/>
</dbReference>
<evidence type="ECO:0000313" key="10">
    <source>
        <dbReference type="EMBL" id="QYB20946.1"/>
    </source>
</evidence>